<protein>
    <submittedName>
        <fullName evidence="12">Patellin-6</fullName>
    </submittedName>
</protein>
<dbReference type="InterPro" id="IPR044834">
    <property type="entry name" value="PATL"/>
</dbReference>
<evidence type="ECO:0000259" key="10">
    <source>
        <dbReference type="PROSITE" id="PS50191"/>
    </source>
</evidence>
<proteinExistence type="inferred from homology"/>
<name>A0ABR2N5L9_9ASPA</name>
<dbReference type="InterPro" id="IPR056794">
    <property type="entry name" value="PATL1-6_C_GOLD"/>
</dbReference>
<dbReference type="SMART" id="SM01100">
    <property type="entry name" value="CRAL_TRIO_N"/>
    <property type="match status" value="1"/>
</dbReference>
<dbReference type="SUPFAM" id="SSF52087">
    <property type="entry name" value="CRAL/TRIO domain"/>
    <property type="match status" value="1"/>
</dbReference>
<keyword evidence="7" id="KW-0446">Lipid-binding</keyword>
<dbReference type="InterPro" id="IPR009038">
    <property type="entry name" value="GOLD_dom"/>
</dbReference>
<evidence type="ECO:0000256" key="2">
    <source>
        <dbReference type="ARBA" id="ARBA00004496"/>
    </source>
</evidence>
<evidence type="ECO:0000256" key="1">
    <source>
        <dbReference type="ARBA" id="ARBA00004370"/>
    </source>
</evidence>
<keyword evidence="4" id="KW-0813">Transport</keyword>
<dbReference type="InterPro" id="IPR011074">
    <property type="entry name" value="CRAL/TRIO_N_dom"/>
</dbReference>
<dbReference type="PANTHER" id="PTHR45932:SF4">
    <property type="entry name" value="PATELLIN-6"/>
    <property type="match status" value="1"/>
</dbReference>
<evidence type="ECO:0000256" key="4">
    <source>
        <dbReference type="ARBA" id="ARBA00022448"/>
    </source>
</evidence>
<evidence type="ECO:0000256" key="8">
    <source>
        <dbReference type="ARBA" id="ARBA00023136"/>
    </source>
</evidence>
<keyword evidence="9" id="KW-0131">Cell cycle</keyword>
<evidence type="ECO:0000256" key="6">
    <source>
        <dbReference type="ARBA" id="ARBA00022618"/>
    </source>
</evidence>
<dbReference type="Pfam" id="PF25099">
    <property type="entry name" value="GOLD_PATL1_C"/>
    <property type="match status" value="1"/>
</dbReference>
<dbReference type="Gene3D" id="1.10.8.20">
    <property type="entry name" value="N-terminal domain of phosphatidylinositol transfer protein sec14p"/>
    <property type="match status" value="1"/>
</dbReference>
<reference evidence="12 13" key="1">
    <citation type="journal article" date="2022" name="Nat. Plants">
        <title>Genomes of leafy and leafless Platanthera orchids illuminate the evolution of mycoheterotrophy.</title>
        <authorList>
            <person name="Li M.H."/>
            <person name="Liu K.W."/>
            <person name="Li Z."/>
            <person name="Lu H.C."/>
            <person name="Ye Q.L."/>
            <person name="Zhang D."/>
            <person name="Wang J.Y."/>
            <person name="Li Y.F."/>
            <person name="Zhong Z.M."/>
            <person name="Liu X."/>
            <person name="Yu X."/>
            <person name="Liu D.K."/>
            <person name="Tu X.D."/>
            <person name="Liu B."/>
            <person name="Hao Y."/>
            <person name="Liao X.Y."/>
            <person name="Jiang Y.T."/>
            <person name="Sun W.H."/>
            <person name="Chen J."/>
            <person name="Chen Y.Q."/>
            <person name="Ai Y."/>
            <person name="Zhai J.W."/>
            <person name="Wu S.S."/>
            <person name="Zhou Z."/>
            <person name="Hsiao Y.Y."/>
            <person name="Wu W.L."/>
            <person name="Chen Y.Y."/>
            <person name="Lin Y.F."/>
            <person name="Hsu J.L."/>
            <person name="Li C.Y."/>
            <person name="Wang Z.W."/>
            <person name="Zhao X."/>
            <person name="Zhong W.Y."/>
            <person name="Ma X.K."/>
            <person name="Ma L."/>
            <person name="Huang J."/>
            <person name="Chen G.Z."/>
            <person name="Huang M.Z."/>
            <person name="Huang L."/>
            <person name="Peng D.H."/>
            <person name="Luo Y.B."/>
            <person name="Zou S.Q."/>
            <person name="Chen S.P."/>
            <person name="Lan S."/>
            <person name="Tsai W.C."/>
            <person name="Van de Peer Y."/>
            <person name="Liu Z.J."/>
        </authorList>
    </citation>
    <scope>NUCLEOTIDE SEQUENCE [LARGE SCALE GENOMIC DNA]</scope>
    <source>
        <strain evidence="12">Lor288</strain>
    </source>
</reference>
<feature type="domain" description="GOLD" evidence="11">
    <location>
        <begin position="270"/>
        <end position="405"/>
    </location>
</feature>
<feature type="domain" description="CRAL-TRIO" evidence="10">
    <location>
        <begin position="121"/>
        <end position="294"/>
    </location>
</feature>
<evidence type="ECO:0000256" key="9">
    <source>
        <dbReference type="ARBA" id="ARBA00023306"/>
    </source>
</evidence>
<dbReference type="Pfam" id="PF03765">
    <property type="entry name" value="CRAL_TRIO_N"/>
    <property type="match status" value="1"/>
</dbReference>
<evidence type="ECO:0000256" key="7">
    <source>
        <dbReference type="ARBA" id="ARBA00023121"/>
    </source>
</evidence>
<evidence type="ECO:0000313" key="12">
    <source>
        <dbReference type="EMBL" id="KAK8971438.1"/>
    </source>
</evidence>
<dbReference type="SUPFAM" id="SSF46938">
    <property type="entry name" value="CRAL/TRIO N-terminal domain"/>
    <property type="match status" value="1"/>
</dbReference>
<evidence type="ECO:0000259" key="11">
    <source>
        <dbReference type="PROSITE" id="PS50866"/>
    </source>
</evidence>
<keyword evidence="6" id="KW-0132">Cell division</keyword>
<dbReference type="Proteomes" id="UP001412067">
    <property type="component" value="Unassembled WGS sequence"/>
</dbReference>
<keyword evidence="13" id="KW-1185">Reference proteome</keyword>
<dbReference type="InterPro" id="IPR036865">
    <property type="entry name" value="CRAL-TRIO_dom_sf"/>
</dbReference>
<dbReference type="EMBL" id="JBBWWR010000001">
    <property type="protein sequence ID" value="KAK8971438.1"/>
    <property type="molecule type" value="Genomic_DNA"/>
</dbReference>
<dbReference type="PROSITE" id="PS50191">
    <property type="entry name" value="CRAL_TRIO"/>
    <property type="match status" value="1"/>
</dbReference>
<evidence type="ECO:0000256" key="5">
    <source>
        <dbReference type="ARBA" id="ARBA00022490"/>
    </source>
</evidence>
<dbReference type="Gene3D" id="3.40.525.10">
    <property type="entry name" value="CRAL-TRIO lipid binding domain"/>
    <property type="match status" value="1"/>
</dbReference>
<comment type="caution">
    <text evidence="12">The sequence shown here is derived from an EMBL/GenBank/DDBJ whole genome shotgun (WGS) entry which is preliminary data.</text>
</comment>
<dbReference type="CDD" id="cd00170">
    <property type="entry name" value="SEC14"/>
    <property type="match status" value="1"/>
</dbReference>
<dbReference type="PROSITE" id="PS50866">
    <property type="entry name" value="GOLD"/>
    <property type="match status" value="1"/>
</dbReference>
<accession>A0ABR2N5L9</accession>
<dbReference type="Pfam" id="PF00650">
    <property type="entry name" value="CRAL_TRIO"/>
    <property type="match status" value="1"/>
</dbReference>
<keyword evidence="8" id="KW-0472">Membrane</keyword>
<keyword evidence="5" id="KW-0963">Cytoplasm</keyword>
<gene>
    <name evidence="12" type="primary">PATL6</name>
    <name evidence="12" type="ORF">KSP40_PGU019813</name>
</gene>
<dbReference type="InterPro" id="IPR036273">
    <property type="entry name" value="CRAL/TRIO_N_dom_sf"/>
</dbReference>
<comment type="subcellular location">
    <subcellularLocation>
        <location evidence="2">Cytoplasm</location>
    </subcellularLocation>
    <subcellularLocation>
        <location evidence="1">Membrane</location>
    </subcellularLocation>
</comment>
<dbReference type="SMART" id="SM00516">
    <property type="entry name" value="SEC14"/>
    <property type="match status" value="1"/>
</dbReference>
<evidence type="ECO:0000256" key="3">
    <source>
        <dbReference type="ARBA" id="ARBA00007155"/>
    </source>
</evidence>
<comment type="similarity">
    <text evidence="3">Belongs to the patellin family.</text>
</comment>
<dbReference type="PANTHER" id="PTHR45932">
    <property type="entry name" value="PATELLIN-1"/>
    <property type="match status" value="1"/>
</dbReference>
<dbReference type="Gene3D" id="2.60.120.680">
    <property type="entry name" value="GOLD domain"/>
    <property type="match status" value="1"/>
</dbReference>
<sequence length="408" mass="45864">MEVSPATTKPTKRSLIESLKEAASTTLGRSSSFKEDSYLTSQLKPAELKALEDLKKLLSSSSSSAPPTMWGIPLLDGDERADVVLLKFLRARDFCAAQAHAMLLRCAEWRSEFAADGVVSEELGFKELEGVVAYMHGWDRADHPVCYNAYGVFKNREMYDRVFGDGEKLRRFLRWRVQIMERGIRLLQLKPGGVNSIIQVTDLKDMPKRELRVASNQILSLFQDNYPEMVARKVFINVPWYFSMLYSMISPFLTERTKSKFVVAKEGNVAETLYKFIRPEFVPVQYGGLSHPADHENGPPKPASEFTIKGGEKVNLEIDGIEAAATMSWDIVVGGWDVSYAAEYVPSAEGSYTISVEKARRIPVTAEEPVRNVFTAWEAGKMVLSIDNTGSRRRKVAAYRYSVRKSSV</sequence>
<organism evidence="12 13">
    <name type="scientific">Platanthera guangdongensis</name>
    <dbReference type="NCBI Taxonomy" id="2320717"/>
    <lineage>
        <taxon>Eukaryota</taxon>
        <taxon>Viridiplantae</taxon>
        <taxon>Streptophyta</taxon>
        <taxon>Embryophyta</taxon>
        <taxon>Tracheophyta</taxon>
        <taxon>Spermatophyta</taxon>
        <taxon>Magnoliopsida</taxon>
        <taxon>Liliopsida</taxon>
        <taxon>Asparagales</taxon>
        <taxon>Orchidaceae</taxon>
        <taxon>Orchidoideae</taxon>
        <taxon>Orchideae</taxon>
        <taxon>Orchidinae</taxon>
        <taxon>Platanthera</taxon>
    </lineage>
</organism>
<evidence type="ECO:0000313" key="13">
    <source>
        <dbReference type="Proteomes" id="UP001412067"/>
    </source>
</evidence>
<dbReference type="InterPro" id="IPR001251">
    <property type="entry name" value="CRAL-TRIO_dom"/>
</dbReference>